<keyword evidence="3" id="KW-1185">Reference proteome</keyword>
<feature type="domain" description="Transglutaminase-like" evidence="1">
    <location>
        <begin position="44"/>
        <end position="159"/>
    </location>
</feature>
<dbReference type="InterPro" id="IPR002931">
    <property type="entry name" value="Transglutaminase-like"/>
</dbReference>
<evidence type="ECO:0000313" key="2">
    <source>
        <dbReference type="EMBL" id="RMB59075.1"/>
    </source>
</evidence>
<dbReference type="AlphaFoldDB" id="A0A3M0G2T3"/>
<dbReference type="RefSeq" id="WP_121917243.1">
    <property type="nucleotide sequence ID" value="NZ_REFV01000007.1"/>
</dbReference>
<dbReference type="Proteomes" id="UP000281985">
    <property type="component" value="Unassembled WGS sequence"/>
</dbReference>
<dbReference type="Gene3D" id="3.10.620.30">
    <property type="match status" value="1"/>
</dbReference>
<organism evidence="2 3">
    <name type="scientific">Dokdonia sinensis</name>
    <dbReference type="NCBI Taxonomy" id="2479847"/>
    <lineage>
        <taxon>Bacteria</taxon>
        <taxon>Pseudomonadati</taxon>
        <taxon>Bacteroidota</taxon>
        <taxon>Flavobacteriia</taxon>
        <taxon>Flavobacteriales</taxon>
        <taxon>Flavobacteriaceae</taxon>
        <taxon>Dokdonia</taxon>
    </lineage>
</organism>
<proteinExistence type="predicted"/>
<dbReference type="PANTHER" id="PTHR46333:SF2">
    <property type="entry name" value="CYTOKINESIS PROTEIN 3"/>
    <property type="match status" value="1"/>
</dbReference>
<dbReference type="InterPro" id="IPR038765">
    <property type="entry name" value="Papain-like_cys_pep_sf"/>
</dbReference>
<dbReference type="EMBL" id="REFV01000007">
    <property type="protein sequence ID" value="RMB59075.1"/>
    <property type="molecule type" value="Genomic_DNA"/>
</dbReference>
<dbReference type="Pfam" id="PF01841">
    <property type="entry name" value="Transglut_core"/>
    <property type="match status" value="1"/>
</dbReference>
<dbReference type="InterPro" id="IPR052557">
    <property type="entry name" value="CAP/Cytokinesis_protein"/>
</dbReference>
<evidence type="ECO:0000313" key="3">
    <source>
        <dbReference type="Proteomes" id="UP000281985"/>
    </source>
</evidence>
<accession>A0A3M0G2T3</accession>
<dbReference type="SUPFAM" id="SSF54001">
    <property type="entry name" value="Cysteine proteinases"/>
    <property type="match status" value="1"/>
</dbReference>
<dbReference type="OrthoDB" id="9788327at2"/>
<protein>
    <recommendedName>
        <fullName evidence="1">Transglutaminase-like domain-containing protein</fullName>
    </recommendedName>
</protein>
<evidence type="ECO:0000259" key="1">
    <source>
        <dbReference type="Pfam" id="PF01841"/>
    </source>
</evidence>
<sequence>MRYVFVLVFVCIGLHSQAQDTDEVDRIVSLYPKRFESAQNLATLIKRDFKNPEQQLKASYSWLIHNVEYDPKEYYNFKFQYRDLAEKNQKAATSREAMINRTLINGKAVCEGYALTLERLCELLGINSYIVRGDTKTRPQDIGRKFDKNHMWNVAIIDDEPYLIDATWGAGRYNGKFIKAPTSYYFKTPPDDFIKNHFPEVFDDAYVNEEISRVAFSNRPLLIDRSLRLDAISPNEGTIAAKVLKKGLLFELPVDDTADITYSLNGGTQWPVERLEGNRFMITEREKSTSLIIYVNAEPVIGYKIK</sequence>
<comment type="caution">
    <text evidence="2">The sequence shown here is derived from an EMBL/GenBank/DDBJ whole genome shotgun (WGS) entry which is preliminary data.</text>
</comment>
<dbReference type="PANTHER" id="PTHR46333">
    <property type="entry name" value="CYTOKINESIS PROTEIN 3"/>
    <property type="match status" value="1"/>
</dbReference>
<gene>
    <name evidence="2" type="ORF">EAX61_08405</name>
</gene>
<name>A0A3M0G2T3_9FLAO</name>
<dbReference type="GO" id="GO:0005737">
    <property type="term" value="C:cytoplasm"/>
    <property type="evidence" value="ECO:0007669"/>
    <property type="project" value="TreeGrafter"/>
</dbReference>
<reference evidence="2 3" key="1">
    <citation type="submission" date="2018-10" db="EMBL/GenBank/DDBJ databases">
        <title>Dokdonia luteus sp. nov., isolated from sea water.</title>
        <authorList>
            <person name="Zhou L.Y."/>
            <person name="Du Z.J."/>
        </authorList>
    </citation>
    <scope>NUCLEOTIDE SEQUENCE [LARGE SCALE GENOMIC DNA]</scope>
    <source>
        <strain evidence="2 3">SH27</strain>
    </source>
</reference>